<protein>
    <submittedName>
        <fullName evidence="2">Uncharacterized protein</fullName>
    </submittedName>
</protein>
<feature type="coiled-coil region" evidence="1">
    <location>
        <begin position="85"/>
        <end position="146"/>
    </location>
</feature>
<reference evidence="2 3" key="1">
    <citation type="submission" date="2016-08" db="EMBL/GenBank/DDBJ databases">
        <title>Complete genome sequence of Fictibacillus arsenicus G25-54, a strain with toxicity to nematodes and a potential arsenic-resistance activity.</title>
        <authorList>
            <person name="Zheng Z."/>
        </authorList>
    </citation>
    <scope>NUCLEOTIDE SEQUENCE [LARGE SCALE GENOMIC DNA]</scope>
    <source>
        <strain evidence="2 3">G25-54</strain>
    </source>
</reference>
<dbReference type="AlphaFoldDB" id="A0A1B1Z9B6"/>
<evidence type="ECO:0000313" key="2">
    <source>
        <dbReference type="EMBL" id="ANX14032.1"/>
    </source>
</evidence>
<evidence type="ECO:0000256" key="1">
    <source>
        <dbReference type="SAM" id="Coils"/>
    </source>
</evidence>
<accession>A0A1B1Z9B6</accession>
<dbReference type="OrthoDB" id="2967593at2"/>
<gene>
    <name evidence="2" type="ORF">ABE41_018625</name>
</gene>
<dbReference type="Proteomes" id="UP000077412">
    <property type="component" value="Chromosome"/>
</dbReference>
<evidence type="ECO:0000313" key="3">
    <source>
        <dbReference type="Proteomes" id="UP000077412"/>
    </source>
</evidence>
<sequence>MELSRKEKFGTKKVKAAKKWPKVILVTVFALMLGTTSAFAMKPELANTITNLILNYAYKEEINRELTGKKNSLLEQLKVDIQEMITKTSEELTSSKEKVIEAEKKEIENHYKKEMNEVNKTKNEALKTVKENMKNEADSISETQKQEITEAIEAVITK</sequence>
<dbReference type="EMBL" id="CP016761">
    <property type="protein sequence ID" value="ANX14032.1"/>
    <property type="molecule type" value="Genomic_DNA"/>
</dbReference>
<name>A0A1B1Z9B6_9BACL</name>
<proteinExistence type="predicted"/>
<keyword evidence="1" id="KW-0175">Coiled coil</keyword>
<dbReference type="RefSeq" id="WP_066293662.1">
    <property type="nucleotide sequence ID" value="NZ_CP016761.1"/>
</dbReference>
<keyword evidence="3" id="KW-1185">Reference proteome</keyword>
<dbReference type="STRING" id="255247.ABE41_018625"/>
<dbReference type="KEGG" id="far:ABE41_018625"/>
<organism evidence="2 3">
    <name type="scientific">Fictibacillus arsenicus</name>
    <dbReference type="NCBI Taxonomy" id="255247"/>
    <lineage>
        <taxon>Bacteria</taxon>
        <taxon>Bacillati</taxon>
        <taxon>Bacillota</taxon>
        <taxon>Bacilli</taxon>
        <taxon>Bacillales</taxon>
        <taxon>Fictibacillaceae</taxon>
        <taxon>Fictibacillus</taxon>
    </lineage>
</organism>